<dbReference type="PANTHER" id="PTHR30136:SF24">
    <property type="entry name" value="HTH-TYPE TRANSCRIPTIONAL REPRESSOR ALLR"/>
    <property type="match status" value="1"/>
</dbReference>
<evidence type="ECO:0000259" key="3">
    <source>
        <dbReference type="PROSITE" id="PS51077"/>
    </source>
</evidence>
<dbReference type="PROSITE" id="PS51077">
    <property type="entry name" value="HTH_ICLR"/>
    <property type="match status" value="1"/>
</dbReference>
<dbReference type="SUPFAM" id="SSF46785">
    <property type="entry name" value="Winged helix' DNA-binding domain"/>
    <property type="match status" value="1"/>
</dbReference>
<keyword evidence="1" id="KW-0805">Transcription regulation</keyword>
<organism evidence="4 5">
    <name type="scientific">Nocardia stercoris</name>
    <dbReference type="NCBI Taxonomy" id="2483361"/>
    <lineage>
        <taxon>Bacteria</taxon>
        <taxon>Bacillati</taxon>
        <taxon>Actinomycetota</taxon>
        <taxon>Actinomycetes</taxon>
        <taxon>Mycobacteriales</taxon>
        <taxon>Nocardiaceae</taxon>
        <taxon>Nocardia</taxon>
    </lineage>
</organism>
<name>A0A3M2L6R3_9NOCA</name>
<dbReference type="OrthoDB" id="4524640at2"/>
<dbReference type="RefSeq" id="WP_122187517.1">
    <property type="nucleotide sequence ID" value="NZ_RFFH01000003.1"/>
</dbReference>
<feature type="domain" description="HTH iclR-type" evidence="3">
    <location>
        <begin position="12"/>
        <end position="73"/>
    </location>
</feature>
<dbReference type="GO" id="GO:0045892">
    <property type="term" value="P:negative regulation of DNA-templated transcription"/>
    <property type="evidence" value="ECO:0007669"/>
    <property type="project" value="TreeGrafter"/>
</dbReference>
<dbReference type="InterPro" id="IPR029016">
    <property type="entry name" value="GAF-like_dom_sf"/>
</dbReference>
<dbReference type="InterPro" id="IPR036388">
    <property type="entry name" value="WH-like_DNA-bd_sf"/>
</dbReference>
<evidence type="ECO:0000256" key="1">
    <source>
        <dbReference type="ARBA" id="ARBA00023015"/>
    </source>
</evidence>
<dbReference type="PANTHER" id="PTHR30136">
    <property type="entry name" value="HELIX-TURN-HELIX TRANSCRIPTIONAL REGULATOR, ICLR FAMILY"/>
    <property type="match status" value="1"/>
</dbReference>
<dbReference type="SUPFAM" id="SSF55781">
    <property type="entry name" value="GAF domain-like"/>
    <property type="match status" value="1"/>
</dbReference>
<dbReference type="AlphaFoldDB" id="A0A3M2L6R3"/>
<accession>A0A3M2L6R3</accession>
<dbReference type="InterPro" id="IPR005471">
    <property type="entry name" value="Tscrpt_reg_IclR_N"/>
</dbReference>
<gene>
    <name evidence="4" type="ORF">EBN03_09110</name>
</gene>
<keyword evidence="5" id="KW-1185">Reference proteome</keyword>
<dbReference type="Gene3D" id="3.30.450.40">
    <property type="match status" value="1"/>
</dbReference>
<comment type="caution">
    <text evidence="4">The sequence shown here is derived from an EMBL/GenBank/DDBJ whole genome shotgun (WGS) entry which is preliminary data.</text>
</comment>
<evidence type="ECO:0000256" key="2">
    <source>
        <dbReference type="ARBA" id="ARBA00023163"/>
    </source>
</evidence>
<keyword evidence="2" id="KW-0804">Transcription</keyword>
<dbReference type="InterPro" id="IPR050707">
    <property type="entry name" value="HTH_MetabolicPath_Reg"/>
</dbReference>
<protein>
    <submittedName>
        <fullName evidence="4">MarR family transcriptional regulator</fullName>
    </submittedName>
</protein>
<dbReference type="InterPro" id="IPR036390">
    <property type="entry name" value="WH_DNA-bd_sf"/>
</dbReference>
<dbReference type="GO" id="GO:0003677">
    <property type="term" value="F:DNA binding"/>
    <property type="evidence" value="ECO:0007669"/>
    <property type="project" value="InterPro"/>
</dbReference>
<dbReference type="GO" id="GO:0003700">
    <property type="term" value="F:DNA-binding transcription factor activity"/>
    <property type="evidence" value="ECO:0007669"/>
    <property type="project" value="TreeGrafter"/>
</dbReference>
<evidence type="ECO:0000313" key="4">
    <source>
        <dbReference type="EMBL" id="RMI33321.1"/>
    </source>
</evidence>
<dbReference type="Gene3D" id="1.10.10.10">
    <property type="entry name" value="Winged helix-like DNA-binding domain superfamily/Winged helix DNA-binding domain"/>
    <property type="match status" value="1"/>
</dbReference>
<evidence type="ECO:0000313" key="5">
    <source>
        <dbReference type="Proteomes" id="UP000279275"/>
    </source>
</evidence>
<dbReference type="Proteomes" id="UP000279275">
    <property type="component" value="Unassembled WGS sequence"/>
</dbReference>
<reference evidence="4 5" key="1">
    <citation type="submission" date="2018-10" db="EMBL/GenBank/DDBJ databases">
        <title>Isolation from cow dung.</title>
        <authorList>
            <person name="Ling L."/>
        </authorList>
    </citation>
    <scope>NUCLEOTIDE SEQUENCE [LARGE SCALE GENOMIC DNA]</scope>
    <source>
        <strain evidence="4 5">NEAU-LL90</strain>
    </source>
</reference>
<sequence length="294" mass="31434">MPDGKTRIDDPSPPTQRVISVLEYLAESDSPRTSAQIADDLGLNRSTAGAILAGLQSRDWVRRRDDLRYELGPGLWAIAHTARPAAGSDPLDAALRALSAEVGCGVALTRMDGAEIEFVALIETHGRIPAGLARGSRLPLMPPAAATIVAHSGPEIRRAWLDRADPAERHLYARLLDDIPQTGGAVWGSGAQGEALDVLAEVVEHLARDRAQAQLRDRVLALLGQISGTAYTAEDLDEPRPLPVSYLSAPVLRPDGSACAELLIGPMRHAATRADRSRYLAALVGTARRIEPLI</sequence>
<dbReference type="SMART" id="SM00346">
    <property type="entry name" value="HTH_ICLR"/>
    <property type="match status" value="1"/>
</dbReference>
<proteinExistence type="predicted"/>
<dbReference type="Pfam" id="PF09339">
    <property type="entry name" value="HTH_IclR"/>
    <property type="match status" value="1"/>
</dbReference>
<dbReference type="EMBL" id="RFFH01000003">
    <property type="protein sequence ID" value="RMI33321.1"/>
    <property type="molecule type" value="Genomic_DNA"/>
</dbReference>